<accession>A0A381YTQ1</accession>
<protein>
    <submittedName>
        <fullName evidence="1">Uncharacterized protein</fullName>
    </submittedName>
</protein>
<gene>
    <name evidence="1" type="ORF">METZ01_LOCUS132856</name>
</gene>
<dbReference type="AlphaFoldDB" id="A0A381YTQ1"/>
<dbReference type="EMBL" id="UINC01018956">
    <property type="protein sequence ID" value="SVA80002.1"/>
    <property type="molecule type" value="Genomic_DNA"/>
</dbReference>
<proteinExistence type="predicted"/>
<feature type="non-terminal residue" evidence="1">
    <location>
        <position position="1"/>
    </location>
</feature>
<organism evidence="1">
    <name type="scientific">marine metagenome</name>
    <dbReference type="NCBI Taxonomy" id="408172"/>
    <lineage>
        <taxon>unclassified sequences</taxon>
        <taxon>metagenomes</taxon>
        <taxon>ecological metagenomes</taxon>
    </lineage>
</organism>
<name>A0A381YTQ1_9ZZZZ</name>
<sequence length="748" mass="77509">SGETALENITLSDLSLGLGTATKWAFDTSTSMADPGTGDVRFNNATLASVTQISVSYKSSQSGNPDISDWVAAWDDSTNDAIRGHIMIHEDGTPSNFWTGYINGAITDNSTWLQIPVTHVDSGGSFSASDSMVFGFSRAGDSGAGGFDMLWDADTSDSDSGAGKVWFNNGTLASVSIVYIDDLDSNGVSINALVDTFDDSTTTALRGTLKITKKGTPATYAVYNVNGAVTSASTYSKVAVAHVISNGTFTDGDPAYMEFFRTGNIGIGGLSMAWETTTTDTDQGAGKCWANNGTLSSATVFYMDDVDSNSADVNAFVDTWDDSSNLVVRGTIIVRELASPANFVIFNVTGAVTSASTYSKIAVTHVATGGSMTDGNAMSVEFYKAGNRGPNAGLDMTFDNTTTDSDQGAGKLWLNNGTVASASVVYIDDVDDNSVSINSFVDSFDDSSSSVKGHIQFEKQADPAVFAMFNVTGSVTSASTYSKVACTYVTGAGSFSDGDKISTTFIRGGDKGDTGARGSDAGLDMTFESTTTDTDQGVGKVWFDDGTLASASVMYMDDVDANSASINSYVDSWDDSTNSALRGTVTITQKASAAIFAIYNVTGAVTSASTYSKVAVTYVTGAGSFTDADASTVSFVRTGNAGSLTSVLGDTSPQLGADLDTNSFEILFDDAHGIKDDSGNEQLIFSKTGSATNYLEIGNATADPDITAAGSDSNVGITIAAKGTGVIQVTTTMNPTLTSTGKALVLGF</sequence>
<evidence type="ECO:0000313" key="1">
    <source>
        <dbReference type="EMBL" id="SVA80002.1"/>
    </source>
</evidence>
<reference evidence="1" key="1">
    <citation type="submission" date="2018-05" db="EMBL/GenBank/DDBJ databases">
        <authorList>
            <person name="Lanie J.A."/>
            <person name="Ng W.-L."/>
            <person name="Kazmierczak K.M."/>
            <person name="Andrzejewski T.M."/>
            <person name="Davidsen T.M."/>
            <person name="Wayne K.J."/>
            <person name="Tettelin H."/>
            <person name="Glass J.I."/>
            <person name="Rusch D."/>
            <person name="Podicherti R."/>
            <person name="Tsui H.-C.T."/>
            <person name="Winkler M.E."/>
        </authorList>
    </citation>
    <scope>NUCLEOTIDE SEQUENCE</scope>
</reference>